<reference evidence="1 2" key="1">
    <citation type="submission" date="2014-04" db="EMBL/GenBank/DDBJ databases">
        <authorList>
            <consortium name="DOE Joint Genome Institute"/>
            <person name="Kuo A."/>
            <person name="Martino E."/>
            <person name="Perotto S."/>
            <person name="Kohler A."/>
            <person name="Nagy L.G."/>
            <person name="Floudas D."/>
            <person name="Copeland A."/>
            <person name="Barry K.W."/>
            <person name="Cichocki N."/>
            <person name="Veneault-Fourrey C."/>
            <person name="LaButti K."/>
            <person name="Lindquist E.A."/>
            <person name="Lipzen A."/>
            <person name="Lundell T."/>
            <person name="Morin E."/>
            <person name="Murat C."/>
            <person name="Sun H."/>
            <person name="Tunlid A."/>
            <person name="Henrissat B."/>
            <person name="Grigoriev I.V."/>
            <person name="Hibbett D.S."/>
            <person name="Martin F."/>
            <person name="Nordberg H.P."/>
            <person name="Cantor M.N."/>
            <person name="Hua S.X."/>
        </authorList>
    </citation>
    <scope>NUCLEOTIDE SEQUENCE [LARGE SCALE GENOMIC DNA]</scope>
    <source>
        <strain evidence="1 2">Zn</strain>
    </source>
</reference>
<evidence type="ECO:0000313" key="1">
    <source>
        <dbReference type="EMBL" id="KIN00680.1"/>
    </source>
</evidence>
<name>A0A0C3HBX7_OIDMZ</name>
<dbReference type="Proteomes" id="UP000054321">
    <property type="component" value="Unassembled WGS sequence"/>
</dbReference>
<evidence type="ECO:0008006" key="3">
    <source>
        <dbReference type="Google" id="ProtNLM"/>
    </source>
</evidence>
<feature type="non-terminal residue" evidence="1">
    <location>
        <position position="50"/>
    </location>
</feature>
<protein>
    <recommendedName>
        <fullName evidence="3">DDE-1 domain-containing protein</fullName>
    </recommendedName>
</protein>
<dbReference type="OrthoDB" id="5420958at2759"/>
<dbReference type="HOGENOM" id="CLU_3129830_0_0_1"/>
<evidence type="ECO:0000313" key="2">
    <source>
        <dbReference type="Proteomes" id="UP000054321"/>
    </source>
</evidence>
<dbReference type="EMBL" id="KN832877">
    <property type="protein sequence ID" value="KIN00680.1"/>
    <property type="molecule type" value="Genomic_DNA"/>
</dbReference>
<feature type="non-terminal residue" evidence="1">
    <location>
        <position position="1"/>
    </location>
</feature>
<proteinExistence type="predicted"/>
<dbReference type="InParanoid" id="A0A0C3HBX7"/>
<gene>
    <name evidence="1" type="ORF">OIDMADRAFT_69132</name>
</gene>
<reference evidence="2" key="2">
    <citation type="submission" date="2015-01" db="EMBL/GenBank/DDBJ databases">
        <title>Evolutionary Origins and Diversification of the Mycorrhizal Mutualists.</title>
        <authorList>
            <consortium name="DOE Joint Genome Institute"/>
            <consortium name="Mycorrhizal Genomics Consortium"/>
            <person name="Kohler A."/>
            <person name="Kuo A."/>
            <person name="Nagy L.G."/>
            <person name="Floudas D."/>
            <person name="Copeland A."/>
            <person name="Barry K.W."/>
            <person name="Cichocki N."/>
            <person name="Veneault-Fourrey C."/>
            <person name="LaButti K."/>
            <person name="Lindquist E.A."/>
            <person name="Lipzen A."/>
            <person name="Lundell T."/>
            <person name="Morin E."/>
            <person name="Murat C."/>
            <person name="Riley R."/>
            <person name="Ohm R."/>
            <person name="Sun H."/>
            <person name="Tunlid A."/>
            <person name="Henrissat B."/>
            <person name="Grigoriev I.V."/>
            <person name="Hibbett D.S."/>
            <person name="Martin F."/>
        </authorList>
    </citation>
    <scope>NUCLEOTIDE SEQUENCE [LARGE SCALE GENOMIC DNA]</scope>
    <source>
        <strain evidence="2">Zn</strain>
    </source>
</reference>
<accession>A0A0C3HBX7</accession>
<organism evidence="1 2">
    <name type="scientific">Oidiodendron maius (strain Zn)</name>
    <dbReference type="NCBI Taxonomy" id="913774"/>
    <lineage>
        <taxon>Eukaryota</taxon>
        <taxon>Fungi</taxon>
        <taxon>Dikarya</taxon>
        <taxon>Ascomycota</taxon>
        <taxon>Pezizomycotina</taxon>
        <taxon>Leotiomycetes</taxon>
        <taxon>Leotiomycetes incertae sedis</taxon>
        <taxon>Myxotrichaceae</taxon>
        <taxon>Oidiodendron</taxon>
    </lineage>
</organism>
<keyword evidence="2" id="KW-1185">Reference proteome</keyword>
<sequence>GYILPAFIIFEAKVIMDDWIPDSISGQIQVYISPNGWTDNEIALEWLQYY</sequence>
<dbReference type="AlphaFoldDB" id="A0A0C3HBX7"/>